<dbReference type="GO" id="GO:0065002">
    <property type="term" value="P:intracellular protein transmembrane transport"/>
    <property type="evidence" value="ECO:0007669"/>
    <property type="project" value="UniProtKB-UniRule"/>
</dbReference>
<protein>
    <recommendedName>
        <fullName evidence="9">Protein translocase subunit SecE</fullName>
    </recommendedName>
</protein>
<feature type="transmembrane region" description="Helical" evidence="9">
    <location>
        <begin position="32"/>
        <end position="58"/>
    </location>
</feature>
<dbReference type="GO" id="GO:0005886">
    <property type="term" value="C:plasma membrane"/>
    <property type="evidence" value="ECO:0007669"/>
    <property type="project" value="UniProtKB-SubCell"/>
</dbReference>
<dbReference type="InterPro" id="IPR038379">
    <property type="entry name" value="SecE_sf"/>
</dbReference>
<keyword evidence="8 9" id="KW-0472">Membrane</keyword>
<keyword evidence="5 9" id="KW-0653">Protein transport</keyword>
<accession>A0A2M8KIX4</accession>
<dbReference type="GO" id="GO:0009306">
    <property type="term" value="P:protein secretion"/>
    <property type="evidence" value="ECO:0007669"/>
    <property type="project" value="UniProtKB-UniRule"/>
</dbReference>
<dbReference type="GO" id="GO:0006605">
    <property type="term" value="P:protein targeting"/>
    <property type="evidence" value="ECO:0007669"/>
    <property type="project" value="UniProtKB-UniRule"/>
</dbReference>
<comment type="caution">
    <text evidence="10">The sequence shown here is derived from an EMBL/GenBank/DDBJ whole genome shotgun (WGS) entry which is preliminary data.</text>
</comment>
<dbReference type="NCBIfam" id="TIGR00964">
    <property type="entry name" value="secE_bact"/>
    <property type="match status" value="1"/>
</dbReference>
<organism evidence="10 11">
    <name type="scientific">Candidatus Portnoybacteria bacterium CG10_big_fil_rev_8_21_14_0_10_44_7</name>
    <dbReference type="NCBI Taxonomy" id="1974816"/>
    <lineage>
        <taxon>Bacteria</taxon>
        <taxon>Candidatus Portnoyibacteriota</taxon>
    </lineage>
</organism>
<gene>
    <name evidence="9" type="primary">secE</name>
    <name evidence="10" type="ORF">COU85_01435</name>
</gene>
<keyword evidence="2 9" id="KW-0813">Transport</keyword>
<proteinExistence type="inferred from homology"/>
<dbReference type="GO" id="GO:0008320">
    <property type="term" value="F:protein transmembrane transporter activity"/>
    <property type="evidence" value="ECO:0007669"/>
    <property type="project" value="UniProtKB-UniRule"/>
</dbReference>
<dbReference type="InterPro" id="IPR005807">
    <property type="entry name" value="SecE_bac"/>
</dbReference>
<keyword evidence="7 9" id="KW-0811">Translocation</keyword>
<evidence type="ECO:0000313" key="10">
    <source>
        <dbReference type="EMBL" id="PJE59864.1"/>
    </source>
</evidence>
<dbReference type="Gene3D" id="1.20.5.1030">
    <property type="entry name" value="Preprotein translocase secy subunit"/>
    <property type="match status" value="1"/>
</dbReference>
<evidence type="ECO:0000256" key="3">
    <source>
        <dbReference type="ARBA" id="ARBA00022475"/>
    </source>
</evidence>
<evidence type="ECO:0000256" key="4">
    <source>
        <dbReference type="ARBA" id="ARBA00022692"/>
    </source>
</evidence>
<evidence type="ECO:0000256" key="1">
    <source>
        <dbReference type="ARBA" id="ARBA00004370"/>
    </source>
</evidence>
<dbReference type="InterPro" id="IPR001901">
    <property type="entry name" value="Translocase_SecE/Sec61-g"/>
</dbReference>
<sequence>MNFFGKIWQFIREAKSELKKVTWPTKKDTTRYTLIVIGVSLGVALFLGLCDFIFSWLLNKFIL</sequence>
<dbReference type="PANTHER" id="PTHR33910">
    <property type="entry name" value="PROTEIN TRANSLOCASE SUBUNIT SECE"/>
    <property type="match status" value="1"/>
</dbReference>
<keyword evidence="6 9" id="KW-1133">Transmembrane helix</keyword>
<evidence type="ECO:0000256" key="8">
    <source>
        <dbReference type="ARBA" id="ARBA00023136"/>
    </source>
</evidence>
<dbReference type="PANTHER" id="PTHR33910:SF1">
    <property type="entry name" value="PROTEIN TRANSLOCASE SUBUNIT SECE"/>
    <property type="match status" value="1"/>
</dbReference>
<keyword evidence="3 9" id="KW-1003">Cell membrane</keyword>
<comment type="similarity">
    <text evidence="9">Belongs to the SecE/SEC61-gamma family.</text>
</comment>
<dbReference type="Proteomes" id="UP000231086">
    <property type="component" value="Unassembled WGS sequence"/>
</dbReference>
<evidence type="ECO:0000256" key="6">
    <source>
        <dbReference type="ARBA" id="ARBA00022989"/>
    </source>
</evidence>
<evidence type="ECO:0000313" key="11">
    <source>
        <dbReference type="Proteomes" id="UP000231086"/>
    </source>
</evidence>
<dbReference type="Pfam" id="PF00584">
    <property type="entry name" value="SecE"/>
    <property type="match status" value="1"/>
</dbReference>
<comment type="subcellular location">
    <subcellularLocation>
        <location evidence="9">Cell membrane</location>
        <topology evidence="9">Single-pass membrane protein</topology>
    </subcellularLocation>
    <subcellularLocation>
        <location evidence="1">Membrane</location>
    </subcellularLocation>
</comment>
<keyword evidence="4 9" id="KW-0812">Transmembrane</keyword>
<reference evidence="11" key="1">
    <citation type="submission" date="2017-09" db="EMBL/GenBank/DDBJ databases">
        <title>Depth-based differentiation of microbial function through sediment-hosted aquifers and enrichment of novel symbionts in the deep terrestrial subsurface.</title>
        <authorList>
            <person name="Probst A.J."/>
            <person name="Ladd B."/>
            <person name="Jarett J.K."/>
            <person name="Geller-Mcgrath D.E."/>
            <person name="Sieber C.M.K."/>
            <person name="Emerson J.B."/>
            <person name="Anantharaman K."/>
            <person name="Thomas B.C."/>
            <person name="Malmstrom R."/>
            <person name="Stieglmeier M."/>
            <person name="Klingl A."/>
            <person name="Woyke T."/>
            <person name="Ryan C.M."/>
            <person name="Banfield J.F."/>
        </authorList>
    </citation>
    <scope>NUCLEOTIDE SEQUENCE [LARGE SCALE GENOMIC DNA]</scope>
</reference>
<evidence type="ECO:0000256" key="7">
    <source>
        <dbReference type="ARBA" id="ARBA00023010"/>
    </source>
</evidence>
<comment type="function">
    <text evidence="9">Essential subunit of the Sec protein translocation channel SecYEG. Clamps together the 2 halves of SecY. May contact the channel plug during translocation.</text>
</comment>
<comment type="subunit">
    <text evidence="9">Component of the Sec protein translocase complex. Heterotrimer consisting of SecY, SecE and SecG subunits. The heterotrimers can form oligomers, although 1 heterotrimer is thought to be able to translocate proteins. Interacts with the ribosome. Interacts with SecDF, and other proteins may be involved. Interacts with SecA.</text>
</comment>
<dbReference type="HAMAP" id="MF_00422">
    <property type="entry name" value="SecE"/>
    <property type="match status" value="1"/>
</dbReference>
<dbReference type="GO" id="GO:0043952">
    <property type="term" value="P:protein transport by the Sec complex"/>
    <property type="evidence" value="ECO:0007669"/>
    <property type="project" value="UniProtKB-UniRule"/>
</dbReference>
<name>A0A2M8KIX4_9BACT</name>
<dbReference type="EMBL" id="PFEA01000027">
    <property type="protein sequence ID" value="PJE59864.1"/>
    <property type="molecule type" value="Genomic_DNA"/>
</dbReference>
<dbReference type="AlphaFoldDB" id="A0A2M8KIX4"/>
<evidence type="ECO:0000256" key="9">
    <source>
        <dbReference type="HAMAP-Rule" id="MF_00422"/>
    </source>
</evidence>
<evidence type="ECO:0000256" key="5">
    <source>
        <dbReference type="ARBA" id="ARBA00022927"/>
    </source>
</evidence>
<evidence type="ECO:0000256" key="2">
    <source>
        <dbReference type="ARBA" id="ARBA00022448"/>
    </source>
</evidence>